<keyword evidence="1" id="KW-0479">Metal-binding</keyword>
<dbReference type="GeneID" id="54406786"/>
<evidence type="ECO:0000256" key="4">
    <source>
        <dbReference type="PROSITE-ProRule" id="PRU00134"/>
    </source>
</evidence>
<accession>A0A6A6A0B1</accession>
<dbReference type="OrthoDB" id="432970at2759"/>
<keyword evidence="3" id="KW-0862">Zinc</keyword>
<feature type="region of interest" description="Disordered" evidence="5">
    <location>
        <begin position="21"/>
        <end position="73"/>
    </location>
</feature>
<evidence type="ECO:0000256" key="1">
    <source>
        <dbReference type="ARBA" id="ARBA00022723"/>
    </source>
</evidence>
<dbReference type="Gene3D" id="6.10.140.2220">
    <property type="match status" value="1"/>
</dbReference>
<dbReference type="InterPro" id="IPR002893">
    <property type="entry name" value="Znf_MYND"/>
</dbReference>
<dbReference type="PROSITE" id="PS50865">
    <property type="entry name" value="ZF_MYND_2"/>
    <property type="match status" value="1"/>
</dbReference>
<dbReference type="PROSITE" id="PS01360">
    <property type="entry name" value="ZF_MYND_1"/>
    <property type="match status" value="1"/>
</dbReference>
<keyword evidence="2 4" id="KW-0863">Zinc-finger</keyword>
<evidence type="ECO:0000313" key="8">
    <source>
        <dbReference type="Proteomes" id="UP000799771"/>
    </source>
</evidence>
<dbReference type="Pfam" id="PF01753">
    <property type="entry name" value="zf-MYND"/>
    <property type="match status" value="1"/>
</dbReference>
<organism evidence="7 8">
    <name type="scientific">Dothidotthia symphoricarpi CBS 119687</name>
    <dbReference type="NCBI Taxonomy" id="1392245"/>
    <lineage>
        <taxon>Eukaryota</taxon>
        <taxon>Fungi</taxon>
        <taxon>Dikarya</taxon>
        <taxon>Ascomycota</taxon>
        <taxon>Pezizomycotina</taxon>
        <taxon>Dothideomycetes</taxon>
        <taxon>Pleosporomycetidae</taxon>
        <taxon>Pleosporales</taxon>
        <taxon>Dothidotthiaceae</taxon>
        <taxon>Dothidotthia</taxon>
    </lineage>
</organism>
<dbReference type="Proteomes" id="UP000799771">
    <property type="component" value="Unassembled WGS sequence"/>
</dbReference>
<evidence type="ECO:0000256" key="5">
    <source>
        <dbReference type="SAM" id="MobiDB-lite"/>
    </source>
</evidence>
<dbReference type="GO" id="GO:0008270">
    <property type="term" value="F:zinc ion binding"/>
    <property type="evidence" value="ECO:0007669"/>
    <property type="project" value="UniProtKB-KW"/>
</dbReference>
<evidence type="ECO:0000256" key="3">
    <source>
        <dbReference type="ARBA" id="ARBA00022833"/>
    </source>
</evidence>
<feature type="compositionally biased region" description="Low complexity" evidence="5">
    <location>
        <begin position="54"/>
        <end position="70"/>
    </location>
</feature>
<evidence type="ECO:0000259" key="6">
    <source>
        <dbReference type="PROSITE" id="PS50865"/>
    </source>
</evidence>
<keyword evidence="8" id="KW-1185">Reference proteome</keyword>
<proteinExistence type="predicted"/>
<sequence length="165" mass="17228">MPPRSVCLNVFTTSLGDANAAVRDDGTSAFNNGGFGSSGLERRDSAQSDNTQRSPSSSASPPPTSTSTSSFPAVHRPELFSSLRHTASTESFSFSLASKPCSTCSGGPAKLRCSRCKAAFYCDKACQKSAWKAHRTVCEPASQSQGYSAPATPNFSTPTSPVSES</sequence>
<protein>
    <recommendedName>
        <fullName evidence="6">MYND-type domain-containing protein</fullName>
    </recommendedName>
</protein>
<gene>
    <name evidence="7" type="ORF">P153DRAFT_351657</name>
</gene>
<feature type="region of interest" description="Disordered" evidence="5">
    <location>
        <begin position="141"/>
        <end position="165"/>
    </location>
</feature>
<dbReference type="AlphaFoldDB" id="A0A6A6A0B1"/>
<dbReference type="SUPFAM" id="SSF144232">
    <property type="entry name" value="HIT/MYND zinc finger-like"/>
    <property type="match status" value="1"/>
</dbReference>
<evidence type="ECO:0000256" key="2">
    <source>
        <dbReference type="ARBA" id="ARBA00022771"/>
    </source>
</evidence>
<evidence type="ECO:0000313" key="7">
    <source>
        <dbReference type="EMBL" id="KAF2124021.1"/>
    </source>
</evidence>
<dbReference type="RefSeq" id="XP_033518414.1">
    <property type="nucleotide sequence ID" value="XM_033666354.1"/>
</dbReference>
<feature type="domain" description="MYND-type" evidence="6">
    <location>
        <begin position="101"/>
        <end position="138"/>
    </location>
</feature>
<dbReference type="EMBL" id="ML977521">
    <property type="protein sequence ID" value="KAF2124021.1"/>
    <property type="molecule type" value="Genomic_DNA"/>
</dbReference>
<name>A0A6A6A0B1_9PLEO</name>
<reference evidence="7" key="1">
    <citation type="journal article" date="2020" name="Stud. Mycol.">
        <title>101 Dothideomycetes genomes: a test case for predicting lifestyles and emergence of pathogens.</title>
        <authorList>
            <person name="Haridas S."/>
            <person name="Albert R."/>
            <person name="Binder M."/>
            <person name="Bloem J."/>
            <person name="Labutti K."/>
            <person name="Salamov A."/>
            <person name="Andreopoulos B."/>
            <person name="Baker S."/>
            <person name="Barry K."/>
            <person name="Bills G."/>
            <person name="Bluhm B."/>
            <person name="Cannon C."/>
            <person name="Castanera R."/>
            <person name="Culley D."/>
            <person name="Daum C."/>
            <person name="Ezra D."/>
            <person name="Gonzalez J."/>
            <person name="Henrissat B."/>
            <person name="Kuo A."/>
            <person name="Liang C."/>
            <person name="Lipzen A."/>
            <person name="Lutzoni F."/>
            <person name="Magnuson J."/>
            <person name="Mondo S."/>
            <person name="Nolan M."/>
            <person name="Ohm R."/>
            <person name="Pangilinan J."/>
            <person name="Park H.-J."/>
            <person name="Ramirez L."/>
            <person name="Alfaro M."/>
            <person name="Sun H."/>
            <person name="Tritt A."/>
            <person name="Yoshinaga Y."/>
            <person name="Zwiers L.-H."/>
            <person name="Turgeon B."/>
            <person name="Goodwin S."/>
            <person name="Spatafora J."/>
            <person name="Crous P."/>
            <person name="Grigoriev I."/>
        </authorList>
    </citation>
    <scope>NUCLEOTIDE SEQUENCE</scope>
    <source>
        <strain evidence="7">CBS 119687</strain>
    </source>
</reference>